<proteinExistence type="predicted"/>
<evidence type="ECO:0000313" key="4">
    <source>
        <dbReference type="Proteomes" id="UP000887568"/>
    </source>
</evidence>
<dbReference type="InterPro" id="IPR044210">
    <property type="entry name" value="Tfc3-like"/>
</dbReference>
<dbReference type="GO" id="GO:0000127">
    <property type="term" value="C:transcription factor TFIIIC complex"/>
    <property type="evidence" value="ECO:0007669"/>
    <property type="project" value="InterPro"/>
</dbReference>
<evidence type="ECO:0000259" key="2">
    <source>
        <dbReference type="Pfam" id="PF24101"/>
    </source>
</evidence>
<dbReference type="GO" id="GO:0042791">
    <property type="term" value="P:5S class rRNA transcription by RNA polymerase III"/>
    <property type="evidence" value="ECO:0007669"/>
    <property type="project" value="TreeGrafter"/>
</dbReference>
<dbReference type="EnsemblMetazoa" id="XM_038198397.1">
    <property type="protein sequence ID" value="XP_038054325.1"/>
    <property type="gene ID" value="LOC119726641"/>
</dbReference>
<feature type="compositionally biased region" description="Polar residues" evidence="1">
    <location>
        <begin position="542"/>
        <end position="564"/>
    </location>
</feature>
<dbReference type="InterPro" id="IPR056467">
    <property type="entry name" value="eWH_GTF3C1"/>
</dbReference>
<dbReference type="RefSeq" id="XP_038054325.1">
    <property type="nucleotide sequence ID" value="XM_038198397.1"/>
</dbReference>
<dbReference type="PANTHER" id="PTHR15180">
    <property type="entry name" value="GENERAL TRANSCRIPTION FACTOR 3C POLYPEPTIDE 1"/>
    <property type="match status" value="1"/>
</dbReference>
<name>A0A913ZT16_PATMI</name>
<dbReference type="OrthoDB" id="68020at2759"/>
<dbReference type="Pfam" id="PF24101">
    <property type="entry name" value="WHD_GTF3C1"/>
    <property type="match status" value="1"/>
</dbReference>
<accession>A0A913ZT16</accession>
<feature type="compositionally biased region" description="Polar residues" evidence="1">
    <location>
        <begin position="1493"/>
        <end position="1505"/>
    </location>
</feature>
<evidence type="ECO:0000313" key="3">
    <source>
        <dbReference type="EnsemblMetazoa" id="XP_038054325.1"/>
    </source>
</evidence>
<feature type="region of interest" description="Disordered" evidence="1">
    <location>
        <begin position="924"/>
        <end position="950"/>
    </location>
</feature>
<feature type="compositionally biased region" description="Basic residues" evidence="1">
    <location>
        <begin position="266"/>
        <end position="292"/>
    </location>
</feature>
<feature type="region of interest" description="Disordered" evidence="1">
    <location>
        <begin position="512"/>
        <end position="564"/>
    </location>
</feature>
<dbReference type="PANTHER" id="PTHR15180:SF1">
    <property type="entry name" value="GENERAL TRANSCRIPTION FACTOR 3C POLYPEPTIDE 1"/>
    <property type="match status" value="1"/>
</dbReference>
<protein>
    <recommendedName>
        <fullName evidence="2">GTF3C1 extended winged-helix domain-containing protein</fullName>
    </recommendedName>
</protein>
<feature type="region of interest" description="Disordered" evidence="1">
    <location>
        <begin position="458"/>
        <end position="482"/>
    </location>
</feature>
<feature type="region of interest" description="Disordered" evidence="1">
    <location>
        <begin position="266"/>
        <end position="351"/>
    </location>
</feature>
<sequence>MNVLQVIHHSDKCSNGIESLKLLKKLSDDKEEAAEEDSSNNYDPSTSQMVAELPILTQAYNLIDRMQHTRQGITYSDFDRLLQKDGRFMRRLIDRNLLKHNLIKFTMSDKGRQRIRRFQTVDKVTKSTPKKDANSETQATASTSETKVPPHNTTERYRKRRQRVLELIQKNRVQEGCFNMIKEIRQEEAQEGRTTVCDRKSIFRILDQLNKEGLCQTFSTVVMSDDGTESRTCKIILDVGVERNDPRVLHIIQQVKLRMISYKLHHPPPNHTKGKKNKMKIARPVKGRKSRSKGADPLLRKRITQYATLAQPEGSETKTRPAGSRIATHEALLGKTGNSDGDEDVKKSESEDMLPVERQYVPKRNVYGLLPKMGKTMVLHRFVWYLLYGMPRQKSPKAPQSADNIPGSSGNETMIIKQEVDESQQSQVSGELEPLQATFTTGQLQDSNNLIGQSTNQSELTFSSAGQSENLSEVDNSMQCQTHAQRETPIGGQEQTAMSVCQVESAMHLADQSEELSDANSGNQNQSESAIGGLKRTAEGANGQTTSENGLKVSTSEGSSTQSELASAGDLLAIIESGYLPEKLTTSLPTDPVSSLEFTAPNMESGMPNFESTNPDLESAMPNLASTVANLERSVPNLESASPNLEFGASISNVNPASTFPVRQDARNLLLSRVKVYLDVMDWRRFVKPLPEYKDLPHGWCLLGDLFLSMPLVTFCEIISLRYMIEGLEDYLKDPLLKLLLIKDLPDRLRNSLLEERRYIYNMDSNVDLLCTLGLGVYTPHLNENKDVLSMYICRNVRIVDTTSSQPGFYYISDKSYPILKYNLRTLDDVEKYWFDLKVICLDTPLGFVKKNVKGKIIKTKLTGFARKADSYLDPVIEDGRIPGDGKGAGGFDSSLYCHLKRNWTSNVLEAGYMCKQRYHNRFSKGQRNTSERLSNPLKPRTVSLSTRKGVKEKVAVETKLVNVDEHKAGRVGGKGLKRKRSPKPKKESEASIAQKKRREEKKRAKEEKKQQQRQQRAVGIITRKVFSWTPQEDSVLLLCKVASEILNTDQSFKSCITWETIQRVFAKKVPDSVNMEGKDAKVISTRCYRHMKNPDFRTNFSVCLGEVKEDKEILDSIKPLSDRSSIEAASEEFEKLFNKLEAKFRFAEEFNTVLPDDITSLHSNYNVVPIVQTDPTNATFFKDENATDLKRLTLHTIVLSTLSSQNASDYDARLVFKLYEQYDNRLLHDVFLFCRSTGIVNRCSKPKRRIMPCVPMSYQLSMGYIRHFKARMPHELPDEAARCQEKLLESAPEEDVTFPQVSCGACSCQIFLLSTDQLNCKIVIPKKVIVLDSNLIDQEFLKQSGLLKKSGDFSDSDSDTDEDSEEDENDEEQSDQNEGRDTQIDGVGMEDSETQGIGVIDRVRNVTGVRFDEDNDDEKTTGQAEAMEDQQALDSSISVVEDDANDRSVMDQLNELAEGLVSIESQFSDAIECPSVQQSVIDMDHSYLASTSTVVDHDQPTVNGSGDRGETSLPKSEGTVTGYGDGSGDASQEVWTADPRFSLIDEVLYGVGSSKRQETASPSQAHLKPQPRNATMKCLSYDQVSFTKWLILRGHYAPGVCGKKISTLQENIAFNAFIIKLSLNESSPGVPCQSRPEFQPCASLLEYLLRPCKKFVYLEPVWKPTELGQEASYLEELCQGKVFEQQGDSTQELTQRFTGIGLDAATTTALIQIYEKIKEAGFLGVTVPEVKRIVGRVEAASTVKLSLEKYINLLLDQEMIVEVGSNDLRIVATKHASLWMIHSHRLVIPAKSADSDPLAKRPCLDRLSDTCLDLPSRNELVEGESSNTEIVDLTGEPLVPQLQSEYSVEKISMSEPGQRLSPLPGSGQVLEVTPEDDPLAEGSGGKGHQEVTVVGSPEDAAEEVLEIGEATDTMRESSDGGEASLADRSSSTDSDHGRAVKRKFATVIDGVYEPVDFVPRPWCKVNGKVNRPELCKMIRGIALKILAEPGIKESQIVHHLRIIFRKVDSLKLLQIMSDLGLITRHCVTLPKPSLFGRTKSRSQPTVYYYHPSINCLTIMGALFDEHQDTQD</sequence>
<evidence type="ECO:0000256" key="1">
    <source>
        <dbReference type="SAM" id="MobiDB-lite"/>
    </source>
</evidence>
<feature type="region of interest" description="Disordered" evidence="1">
    <location>
        <begin position="1849"/>
        <end position="1892"/>
    </location>
</feature>
<feature type="compositionally biased region" description="Basic and acidic residues" evidence="1">
    <location>
        <begin position="1002"/>
        <end position="1011"/>
    </location>
</feature>
<reference evidence="3" key="1">
    <citation type="submission" date="2022-11" db="UniProtKB">
        <authorList>
            <consortium name="EnsemblMetazoa"/>
        </authorList>
    </citation>
    <scope>IDENTIFICATION</scope>
</reference>
<feature type="domain" description="GTF3C1 extended winged-helix" evidence="2">
    <location>
        <begin position="153"/>
        <end position="260"/>
    </location>
</feature>
<feature type="region of interest" description="Disordered" evidence="1">
    <location>
        <begin position="122"/>
        <end position="157"/>
    </location>
</feature>
<feature type="region of interest" description="Disordered" evidence="1">
    <location>
        <begin position="1909"/>
        <end position="1940"/>
    </location>
</feature>
<feature type="compositionally biased region" description="Polar residues" evidence="1">
    <location>
        <begin position="518"/>
        <end position="529"/>
    </location>
</feature>
<feature type="region of interest" description="Disordered" evidence="1">
    <location>
        <begin position="968"/>
        <end position="1017"/>
    </location>
</feature>
<dbReference type="GO" id="GO:0006384">
    <property type="term" value="P:transcription initiation at RNA polymerase III promoter"/>
    <property type="evidence" value="ECO:0007669"/>
    <property type="project" value="InterPro"/>
</dbReference>
<feature type="region of interest" description="Disordered" evidence="1">
    <location>
        <begin position="1493"/>
        <end position="1532"/>
    </location>
</feature>
<feature type="compositionally biased region" description="Low complexity" evidence="1">
    <location>
        <begin position="135"/>
        <end position="146"/>
    </location>
</feature>
<keyword evidence="4" id="KW-1185">Reference proteome</keyword>
<dbReference type="Proteomes" id="UP000887568">
    <property type="component" value="Unplaced"/>
</dbReference>
<dbReference type="GeneID" id="119726641"/>
<organism evidence="3 4">
    <name type="scientific">Patiria miniata</name>
    <name type="common">Bat star</name>
    <name type="synonym">Asterina miniata</name>
    <dbReference type="NCBI Taxonomy" id="46514"/>
    <lineage>
        <taxon>Eukaryota</taxon>
        <taxon>Metazoa</taxon>
        <taxon>Echinodermata</taxon>
        <taxon>Eleutherozoa</taxon>
        <taxon>Asterozoa</taxon>
        <taxon>Asteroidea</taxon>
        <taxon>Valvatacea</taxon>
        <taxon>Valvatida</taxon>
        <taxon>Asterinidae</taxon>
        <taxon>Patiria</taxon>
    </lineage>
</organism>
<dbReference type="GO" id="GO:0003677">
    <property type="term" value="F:DNA binding"/>
    <property type="evidence" value="ECO:0007669"/>
    <property type="project" value="InterPro"/>
</dbReference>
<dbReference type="InterPro" id="IPR035625">
    <property type="entry name" value="Tfc3-like_eWH"/>
</dbReference>
<feature type="compositionally biased region" description="Basic and acidic residues" evidence="1">
    <location>
        <begin position="122"/>
        <end position="134"/>
    </location>
</feature>
<feature type="compositionally biased region" description="Acidic residues" evidence="1">
    <location>
        <begin position="1355"/>
        <end position="1376"/>
    </location>
</feature>
<feature type="region of interest" description="Disordered" evidence="1">
    <location>
        <begin position="1349"/>
        <end position="1434"/>
    </location>
</feature>
<dbReference type="CDD" id="cd16169">
    <property type="entry name" value="Tau138_eWH"/>
    <property type="match status" value="1"/>
</dbReference>